<evidence type="ECO:0000259" key="2">
    <source>
        <dbReference type="PROSITE" id="PS51708"/>
    </source>
</evidence>
<dbReference type="InterPro" id="IPR038186">
    <property type="entry name" value="CHAD_dom_sf"/>
</dbReference>
<sequence length="308" mass="33448">MDPVVAEYLREKAGALRRHQDAVRTDVPDSVHQARVAVRKIRSALRVFAADEPGAGSLGSRLQEWGRVLGRARDAEVFRELLRTRVSAMKADDAGGPEVADLADRLDGRLADEYERARTAVVELLDTPGHVALLADLDAFIGAPGESAAEPSCPAPGDPAGHARDARRPAGAVRGRPPASDEARRLVAAARSARKRFVTLERKAGQRTGTAADVAWHRARRAAKRARYAAELVADAVPGEPGRKARDHAKRLKKVQSHLGARQDDVALRDWLEQERSRAKSDGEDLAPYDTLLAAVDDRSERSRPGCE</sequence>
<accession>A0ABR9N2X4</accession>
<evidence type="ECO:0000256" key="1">
    <source>
        <dbReference type="SAM" id="MobiDB-lite"/>
    </source>
</evidence>
<feature type="region of interest" description="Disordered" evidence="1">
    <location>
        <begin position="277"/>
        <end position="308"/>
    </location>
</feature>
<dbReference type="EMBL" id="JADAQT010000105">
    <property type="protein sequence ID" value="MBE1877705.1"/>
    <property type="molecule type" value="Genomic_DNA"/>
</dbReference>
<keyword evidence="4" id="KW-1185">Reference proteome</keyword>
<evidence type="ECO:0000313" key="3">
    <source>
        <dbReference type="EMBL" id="MBE1877705.1"/>
    </source>
</evidence>
<dbReference type="Pfam" id="PF05235">
    <property type="entry name" value="CHAD"/>
    <property type="match status" value="1"/>
</dbReference>
<dbReference type="RefSeq" id="WP_192864260.1">
    <property type="nucleotide sequence ID" value="NZ_JADAQT010000105.1"/>
</dbReference>
<comment type="caution">
    <text evidence="3">The sequence shown here is derived from an EMBL/GenBank/DDBJ whole genome shotgun (WGS) entry which is preliminary data.</text>
</comment>
<evidence type="ECO:0000313" key="4">
    <source>
        <dbReference type="Proteomes" id="UP000625527"/>
    </source>
</evidence>
<name>A0ABR9N2X4_9MICO</name>
<feature type="domain" description="CHAD" evidence="2">
    <location>
        <begin position="1"/>
        <end position="308"/>
    </location>
</feature>
<dbReference type="PROSITE" id="PS51708">
    <property type="entry name" value="CHAD"/>
    <property type="match status" value="1"/>
</dbReference>
<dbReference type="Gene3D" id="1.40.20.10">
    <property type="entry name" value="CHAD domain"/>
    <property type="match status" value="1"/>
</dbReference>
<gene>
    <name evidence="3" type="ORF">IHE71_18615</name>
</gene>
<reference evidence="3 4" key="1">
    <citation type="submission" date="2020-10" db="EMBL/GenBank/DDBJ databases">
        <title>Myceligenerans pegani sp. nov., an endophytic actinomycete isolated from Peganum harmala L. in Xinjiang, China.</title>
        <authorList>
            <person name="Xin L."/>
        </authorList>
    </citation>
    <scope>NUCLEOTIDE SEQUENCE [LARGE SCALE GENOMIC DNA]</scope>
    <source>
        <strain evidence="3 4">TRM65318</strain>
    </source>
</reference>
<dbReference type="PANTHER" id="PTHR39339:SF1">
    <property type="entry name" value="CHAD DOMAIN-CONTAINING PROTEIN"/>
    <property type="match status" value="1"/>
</dbReference>
<feature type="region of interest" description="Disordered" evidence="1">
    <location>
        <begin position="146"/>
        <end position="183"/>
    </location>
</feature>
<dbReference type="Proteomes" id="UP000625527">
    <property type="component" value="Unassembled WGS sequence"/>
</dbReference>
<organism evidence="3 4">
    <name type="scientific">Myceligenerans pegani</name>
    <dbReference type="NCBI Taxonomy" id="2776917"/>
    <lineage>
        <taxon>Bacteria</taxon>
        <taxon>Bacillati</taxon>
        <taxon>Actinomycetota</taxon>
        <taxon>Actinomycetes</taxon>
        <taxon>Micrococcales</taxon>
        <taxon>Promicromonosporaceae</taxon>
        <taxon>Myceligenerans</taxon>
    </lineage>
</organism>
<dbReference type="SMART" id="SM00880">
    <property type="entry name" value="CHAD"/>
    <property type="match status" value="1"/>
</dbReference>
<dbReference type="InterPro" id="IPR007899">
    <property type="entry name" value="CHAD_dom"/>
</dbReference>
<protein>
    <submittedName>
        <fullName evidence="3">CHAD domain-containing protein</fullName>
    </submittedName>
</protein>
<feature type="compositionally biased region" description="Basic and acidic residues" evidence="1">
    <location>
        <begin position="296"/>
        <end position="308"/>
    </location>
</feature>
<proteinExistence type="predicted"/>
<feature type="compositionally biased region" description="Low complexity" evidence="1">
    <location>
        <begin position="169"/>
        <end position="178"/>
    </location>
</feature>
<dbReference type="PANTHER" id="PTHR39339">
    <property type="entry name" value="SLR1444 PROTEIN"/>
    <property type="match status" value="1"/>
</dbReference>